<feature type="domain" description="Reverse transcriptase Ty1/copia-type" evidence="1">
    <location>
        <begin position="61"/>
        <end position="169"/>
    </location>
</feature>
<dbReference type="Gramene" id="Jr15_10800_p1">
    <property type="protein sequence ID" value="cds.Jr15_10800_p1"/>
    <property type="gene ID" value="Jr15_10800"/>
</dbReference>
<keyword evidence="2" id="KW-1185">Reference proteome</keyword>
<reference evidence="3" key="1">
    <citation type="submission" date="2025-08" db="UniProtKB">
        <authorList>
            <consortium name="RefSeq"/>
        </authorList>
    </citation>
    <scope>IDENTIFICATION</scope>
    <source>
        <tissue evidence="3">Leaves</tissue>
    </source>
</reference>
<dbReference type="Proteomes" id="UP000235220">
    <property type="component" value="Chromosome 15"/>
</dbReference>
<dbReference type="RefSeq" id="XP_018857985.1">
    <property type="nucleotide sequence ID" value="XM_019002440.1"/>
</dbReference>
<dbReference type="AlphaFoldDB" id="A0A2I4HPB6"/>
<dbReference type="STRING" id="51240.A0A2I4HPB6"/>
<dbReference type="OrthoDB" id="414945at2759"/>
<dbReference type="InterPro" id="IPR043502">
    <property type="entry name" value="DNA/RNA_pol_sf"/>
</dbReference>
<name>A0A2I4HPB6_JUGRE</name>
<dbReference type="PANTHER" id="PTHR11439:SF500">
    <property type="entry name" value="RNA-DIRECTED DNA POLYMERASE"/>
    <property type="match status" value="1"/>
</dbReference>
<dbReference type="Pfam" id="PF07727">
    <property type="entry name" value="RVT_2"/>
    <property type="match status" value="1"/>
</dbReference>
<evidence type="ECO:0000259" key="1">
    <source>
        <dbReference type="Pfam" id="PF07727"/>
    </source>
</evidence>
<sequence length="317" mass="36165">MWGSERVAALDWGSFYLREDMHVLLVNDTWSLCPQPVGHHIVRNKWVYKIKQKPDGSVDWSKALFDLGFTGSHVDYSLFTLHRDKLHIFILVYVDDIIVTGNDDSTIFSIISQLKFEFVIKDWCGLSYFLGIEAARDDTGLHLCQSKYIADLLDCANMVGARSYKVPCISYSKMSKFDGDLLNDPSEYRHIVEALQYVTITCPDIAYSVNQLCQHMQAPTSTHWTSAKRVLRYLKHNTDFGLHYKPSIIALHAFCVSDWASNPDDSRSSSGYGIFIGQCLVSWSSKKQLVVSRSSNEAEYRSLALTTAEVYWVRMLL</sequence>
<dbReference type="GeneID" id="109020048"/>
<dbReference type="SUPFAM" id="SSF56672">
    <property type="entry name" value="DNA/RNA polymerases"/>
    <property type="match status" value="1"/>
</dbReference>
<dbReference type="CDD" id="cd09272">
    <property type="entry name" value="RNase_HI_RT_Ty1"/>
    <property type="match status" value="1"/>
</dbReference>
<protein>
    <submittedName>
        <fullName evidence="3">Uncharacterized mitochondrial protein AtMg00810-like</fullName>
    </submittedName>
</protein>
<organism evidence="2 3">
    <name type="scientific">Juglans regia</name>
    <name type="common">English walnut</name>
    <dbReference type="NCBI Taxonomy" id="51240"/>
    <lineage>
        <taxon>Eukaryota</taxon>
        <taxon>Viridiplantae</taxon>
        <taxon>Streptophyta</taxon>
        <taxon>Embryophyta</taxon>
        <taxon>Tracheophyta</taxon>
        <taxon>Spermatophyta</taxon>
        <taxon>Magnoliopsida</taxon>
        <taxon>eudicotyledons</taxon>
        <taxon>Gunneridae</taxon>
        <taxon>Pentapetalae</taxon>
        <taxon>rosids</taxon>
        <taxon>fabids</taxon>
        <taxon>Fagales</taxon>
        <taxon>Juglandaceae</taxon>
        <taxon>Juglans</taxon>
    </lineage>
</organism>
<proteinExistence type="predicted"/>
<gene>
    <name evidence="3" type="primary">LOC109020048</name>
</gene>
<accession>A0A2I4HPB6</accession>
<dbReference type="KEGG" id="jre:109020048"/>
<evidence type="ECO:0000313" key="2">
    <source>
        <dbReference type="Proteomes" id="UP000235220"/>
    </source>
</evidence>
<dbReference type="PANTHER" id="PTHR11439">
    <property type="entry name" value="GAG-POL-RELATED RETROTRANSPOSON"/>
    <property type="match status" value="1"/>
</dbReference>
<dbReference type="InterPro" id="IPR013103">
    <property type="entry name" value="RVT_2"/>
</dbReference>
<evidence type="ECO:0000313" key="3">
    <source>
        <dbReference type="RefSeq" id="XP_018857985.1"/>
    </source>
</evidence>